<dbReference type="SUPFAM" id="SSF46785">
    <property type="entry name" value="Winged helix' DNA-binding domain"/>
    <property type="match status" value="1"/>
</dbReference>
<keyword evidence="3" id="KW-0804">Transcription</keyword>
<reference evidence="5 6" key="1">
    <citation type="submission" date="2018-11" db="EMBL/GenBank/DDBJ databases">
        <authorList>
            <person name="Li F."/>
        </authorList>
    </citation>
    <scope>NUCLEOTIDE SEQUENCE [LARGE SCALE GENOMIC DNA]</scope>
    <source>
        <strain evidence="5 6">KIS18-7</strain>
    </source>
</reference>
<dbReference type="GO" id="GO:0003677">
    <property type="term" value="F:DNA binding"/>
    <property type="evidence" value="ECO:0007669"/>
    <property type="project" value="UniProtKB-KW"/>
</dbReference>
<dbReference type="InterPro" id="IPR000524">
    <property type="entry name" value="Tscrpt_reg_HTH_GntR"/>
</dbReference>
<dbReference type="EMBL" id="RJSG01000002">
    <property type="protein sequence ID" value="RNL78784.1"/>
    <property type="molecule type" value="Genomic_DNA"/>
</dbReference>
<dbReference type="PANTHER" id="PTHR38445">
    <property type="entry name" value="HTH-TYPE TRANSCRIPTIONAL REPRESSOR YTRA"/>
    <property type="match status" value="1"/>
</dbReference>
<name>A0A3N0DT28_9ACTN</name>
<sequence>MGAGDRRFESCRPDVALEIEHWTLDDADPRPPYEQIRARIAAGVAADELEPGLRLPTVRALAEDLGVATNTVARAYRELEASGVIETRGRGGSFVTGDQVERRAREAAAAYLAQAKALGLTAAEAVALVRHLEEHPIRSS</sequence>
<feature type="domain" description="HTH gntR-type" evidence="4">
    <location>
        <begin position="30"/>
        <end position="98"/>
    </location>
</feature>
<dbReference type="InterPro" id="IPR036390">
    <property type="entry name" value="WH_DNA-bd_sf"/>
</dbReference>
<dbReference type="Gene3D" id="1.10.10.10">
    <property type="entry name" value="Winged helix-like DNA-binding domain superfamily/Winged helix DNA-binding domain"/>
    <property type="match status" value="1"/>
</dbReference>
<dbReference type="PROSITE" id="PS50949">
    <property type="entry name" value="HTH_GNTR"/>
    <property type="match status" value="1"/>
</dbReference>
<dbReference type="OrthoDB" id="4307011at2"/>
<evidence type="ECO:0000256" key="3">
    <source>
        <dbReference type="ARBA" id="ARBA00023163"/>
    </source>
</evidence>
<dbReference type="PANTHER" id="PTHR38445:SF9">
    <property type="entry name" value="HTH-TYPE TRANSCRIPTIONAL REPRESSOR YTRA"/>
    <property type="match status" value="1"/>
</dbReference>
<evidence type="ECO:0000313" key="6">
    <source>
        <dbReference type="Proteomes" id="UP000277094"/>
    </source>
</evidence>
<gene>
    <name evidence="5" type="ORF">EFL95_06860</name>
</gene>
<evidence type="ECO:0000259" key="4">
    <source>
        <dbReference type="PROSITE" id="PS50949"/>
    </source>
</evidence>
<dbReference type="Proteomes" id="UP000277094">
    <property type="component" value="Unassembled WGS sequence"/>
</dbReference>
<dbReference type="GO" id="GO:0003700">
    <property type="term" value="F:DNA-binding transcription factor activity"/>
    <property type="evidence" value="ECO:0007669"/>
    <property type="project" value="InterPro"/>
</dbReference>
<protein>
    <submittedName>
        <fullName evidence="5">GntR family transcriptional regulator</fullName>
    </submittedName>
</protein>
<evidence type="ECO:0000313" key="5">
    <source>
        <dbReference type="EMBL" id="RNL78784.1"/>
    </source>
</evidence>
<keyword evidence="1" id="KW-0805">Transcription regulation</keyword>
<dbReference type="AlphaFoldDB" id="A0A3N0DT28"/>
<evidence type="ECO:0000256" key="2">
    <source>
        <dbReference type="ARBA" id="ARBA00023125"/>
    </source>
</evidence>
<proteinExistence type="predicted"/>
<dbReference type="PRINTS" id="PR00035">
    <property type="entry name" value="HTHGNTR"/>
</dbReference>
<keyword evidence="2" id="KW-0238">DNA-binding</keyword>
<dbReference type="CDD" id="cd07377">
    <property type="entry name" value="WHTH_GntR"/>
    <property type="match status" value="1"/>
</dbReference>
<accession>A0A3N0DT28</accession>
<evidence type="ECO:0000256" key="1">
    <source>
        <dbReference type="ARBA" id="ARBA00023015"/>
    </source>
</evidence>
<dbReference type="SMART" id="SM00345">
    <property type="entry name" value="HTH_GNTR"/>
    <property type="match status" value="1"/>
</dbReference>
<comment type="caution">
    <text evidence="5">The sequence shown here is derived from an EMBL/GenBank/DDBJ whole genome shotgun (WGS) entry which is preliminary data.</text>
</comment>
<keyword evidence="6" id="KW-1185">Reference proteome</keyword>
<dbReference type="Pfam" id="PF00392">
    <property type="entry name" value="GntR"/>
    <property type="match status" value="1"/>
</dbReference>
<organism evidence="5 6">
    <name type="scientific">Nocardioides marmorisolisilvae</name>
    <dbReference type="NCBI Taxonomy" id="1542737"/>
    <lineage>
        <taxon>Bacteria</taxon>
        <taxon>Bacillati</taxon>
        <taxon>Actinomycetota</taxon>
        <taxon>Actinomycetes</taxon>
        <taxon>Propionibacteriales</taxon>
        <taxon>Nocardioidaceae</taxon>
        <taxon>Nocardioides</taxon>
    </lineage>
</organism>
<dbReference type="InterPro" id="IPR036388">
    <property type="entry name" value="WH-like_DNA-bd_sf"/>
</dbReference>